<dbReference type="OrthoDB" id="2155333at2759"/>
<keyword evidence="2" id="KW-1185">Reference proteome</keyword>
<evidence type="ECO:0000313" key="2">
    <source>
        <dbReference type="Proteomes" id="UP000236333"/>
    </source>
</evidence>
<accession>A0A2J7ZTN2</accession>
<dbReference type="AlphaFoldDB" id="A0A2J7ZTN2"/>
<name>A0A2J7ZTN2_9CHLO</name>
<evidence type="ECO:0008006" key="3">
    <source>
        <dbReference type="Google" id="ProtNLM"/>
    </source>
</evidence>
<sequence>MSFVELEREEQAGRKKRIIDLVVELFAPGMIDLDPCSTAEANTRVGAVRFFDAAADGLDPGNVYSGNVFCNPPFGVMAGGESMQGLFLERCLAEYREGRVKQVVLLLKAAVGYAWFRQVGGLPHCTLWERLAFVQPAALCGEEAGEGLRWGSKVQNPHGSVVVYLGPDPQRFAKVFGRAGSVPGFNGWALAG</sequence>
<gene>
    <name evidence="1" type="ORF">TSOC_010299</name>
</gene>
<proteinExistence type="predicted"/>
<organism evidence="1 2">
    <name type="scientific">Tetrabaena socialis</name>
    <dbReference type="NCBI Taxonomy" id="47790"/>
    <lineage>
        <taxon>Eukaryota</taxon>
        <taxon>Viridiplantae</taxon>
        <taxon>Chlorophyta</taxon>
        <taxon>core chlorophytes</taxon>
        <taxon>Chlorophyceae</taxon>
        <taxon>CS clade</taxon>
        <taxon>Chlamydomonadales</taxon>
        <taxon>Tetrabaenaceae</taxon>
        <taxon>Tetrabaena</taxon>
    </lineage>
</organism>
<evidence type="ECO:0000313" key="1">
    <source>
        <dbReference type="EMBL" id="PNH03633.1"/>
    </source>
</evidence>
<dbReference type="Proteomes" id="UP000236333">
    <property type="component" value="Unassembled WGS sequence"/>
</dbReference>
<reference evidence="1 2" key="1">
    <citation type="journal article" date="2017" name="Mol. Biol. Evol.">
        <title>The 4-celled Tetrabaena socialis nuclear genome reveals the essential components for genetic control of cell number at the origin of multicellularity in the volvocine lineage.</title>
        <authorList>
            <person name="Featherston J."/>
            <person name="Arakaki Y."/>
            <person name="Hanschen E.R."/>
            <person name="Ferris P.J."/>
            <person name="Michod R.E."/>
            <person name="Olson B.J.S.C."/>
            <person name="Nozaki H."/>
            <person name="Durand P.M."/>
        </authorList>
    </citation>
    <scope>NUCLEOTIDE SEQUENCE [LARGE SCALE GENOMIC DNA]</scope>
    <source>
        <strain evidence="1 2">NIES-571</strain>
    </source>
</reference>
<protein>
    <recommendedName>
        <fullName evidence="3">Methyltransferase</fullName>
    </recommendedName>
</protein>
<comment type="caution">
    <text evidence="1">The sequence shown here is derived from an EMBL/GenBank/DDBJ whole genome shotgun (WGS) entry which is preliminary data.</text>
</comment>
<dbReference type="EMBL" id="PGGS01000481">
    <property type="protein sequence ID" value="PNH03633.1"/>
    <property type="molecule type" value="Genomic_DNA"/>
</dbReference>